<reference evidence="5 7" key="1">
    <citation type="submission" date="2017-06" db="EMBL/GenBank/DDBJ databases">
        <authorList>
            <person name="Furmanczyk E.M."/>
        </authorList>
    </citation>
    <scope>NUCLEOTIDE SEQUENCE [LARGE SCALE GENOMIC DNA]</scope>
    <source>
        <strain evidence="5 7">DSM 16611</strain>
    </source>
</reference>
<dbReference type="Proteomes" id="UP000501367">
    <property type="component" value="Chromosome"/>
</dbReference>
<dbReference type="EMBL" id="CP051487">
    <property type="protein sequence ID" value="QJC80862.1"/>
    <property type="molecule type" value="Genomic_DNA"/>
</dbReference>
<evidence type="ECO:0000313" key="6">
    <source>
        <dbReference type="EMBL" id="QJC80862.1"/>
    </source>
</evidence>
<keyword evidence="4" id="KW-0472">Membrane</keyword>
<evidence type="ECO:0000256" key="1">
    <source>
        <dbReference type="ARBA" id="ARBA00004275"/>
    </source>
</evidence>
<dbReference type="PANTHER" id="PTHR43684:SF1">
    <property type="entry name" value="ENOYL-COA DELTA ISOMERASE 2"/>
    <property type="match status" value="1"/>
</dbReference>
<dbReference type="GO" id="GO:0004300">
    <property type="term" value="F:enoyl-CoA hydratase activity"/>
    <property type="evidence" value="ECO:0007669"/>
    <property type="project" value="UniProtKB-EC"/>
</dbReference>
<keyword evidence="3" id="KW-0413">Isomerase</keyword>
<keyword evidence="4" id="KW-0812">Transmembrane</keyword>
<dbReference type="AlphaFoldDB" id="A0AAE7DFF2"/>
<dbReference type="GeneID" id="72196288"/>
<keyword evidence="7" id="KW-1185">Reference proteome</keyword>
<dbReference type="PANTHER" id="PTHR43684">
    <property type="match status" value="1"/>
</dbReference>
<dbReference type="Proteomes" id="UP000215455">
    <property type="component" value="Unassembled WGS sequence"/>
</dbReference>
<evidence type="ECO:0000256" key="2">
    <source>
        <dbReference type="ARBA" id="ARBA00023140"/>
    </source>
</evidence>
<dbReference type="GO" id="GO:0004165">
    <property type="term" value="F:delta(3)-delta(2)-enoyl-CoA isomerase activity"/>
    <property type="evidence" value="ECO:0007669"/>
    <property type="project" value="UniProtKB-ARBA"/>
</dbReference>
<dbReference type="EC" id="4.2.1.17" evidence="6"/>
<keyword evidence="2" id="KW-0576">Peroxisome</keyword>
<dbReference type="SUPFAM" id="SSF52096">
    <property type="entry name" value="ClpP/crotonase"/>
    <property type="match status" value="1"/>
</dbReference>
<evidence type="ECO:0000256" key="4">
    <source>
        <dbReference type="SAM" id="Phobius"/>
    </source>
</evidence>
<feature type="transmembrane region" description="Helical" evidence="4">
    <location>
        <begin position="95"/>
        <end position="112"/>
    </location>
</feature>
<dbReference type="CDD" id="cd06558">
    <property type="entry name" value="crotonase-like"/>
    <property type="match status" value="1"/>
</dbReference>
<gene>
    <name evidence="6" type="ORF">HGP31_21995</name>
    <name evidence="5" type="ORF">PSUM_28085</name>
</gene>
<evidence type="ECO:0000313" key="5">
    <source>
        <dbReference type="EMBL" id="OXR28365.1"/>
    </source>
</evidence>
<evidence type="ECO:0000313" key="7">
    <source>
        <dbReference type="Proteomes" id="UP000215455"/>
    </source>
</evidence>
<protein>
    <submittedName>
        <fullName evidence="6">Enoyl-CoA hydratase</fullName>
        <ecNumber evidence="6">4.2.1.17</ecNumber>
    </submittedName>
</protein>
<dbReference type="KEGG" id="pum:HGP31_21995"/>
<proteinExistence type="predicted"/>
<comment type="subcellular location">
    <subcellularLocation>
        <location evidence="1">Peroxisome</location>
    </subcellularLocation>
</comment>
<keyword evidence="6" id="KW-0456">Lyase</keyword>
<name>A0AAE7DFF2_9PSED</name>
<organism evidence="6 8">
    <name type="scientific">Pseudomonas umsongensis</name>
    <dbReference type="NCBI Taxonomy" id="198618"/>
    <lineage>
        <taxon>Bacteria</taxon>
        <taxon>Pseudomonadati</taxon>
        <taxon>Pseudomonadota</taxon>
        <taxon>Gammaproteobacteria</taxon>
        <taxon>Pseudomonadales</taxon>
        <taxon>Pseudomonadaceae</taxon>
        <taxon>Pseudomonas</taxon>
    </lineage>
</organism>
<evidence type="ECO:0000313" key="8">
    <source>
        <dbReference type="Proteomes" id="UP000501367"/>
    </source>
</evidence>
<dbReference type="Gene3D" id="3.90.226.10">
    <property type="entry name" value="2-enoyl-CoA Hydratase, Chain A, domain 1"/>
    <property type="match status" value="1"/>
</dbReference>
<dbReference type="RefSeq" id="WP_020795666.1">
    <property type="nucleotide sequence ID" value="NZ_CP044409.1"/>
</dbReference>
<reference evidence="6 8" key="2">
    <citation type="submission" date="2020-04" db="EMBL/GenBank/DDBJ databases">
        <authorList>
            <person name="Yao Y."/>
            <person name="He Z."/>
        </authorList>
    </citation>
    <scope>NUCLEOTIDE SEQUENCE [LARGE SCALE GENOMIC DNA]</scope>
    <source>
        <strain evidence="6 8">CY-1</strain>
    </source>
</reference>
<dbReference type="InterPro" id="IPR001753">
    <property type="entry name" value="Enoyl-CoA_hydra/iso"/>
</dbReference>
<dbReference type="EMBL" id="NIWU01000008">
    <property type="protein sequence ID" value="OXR28365.1"/>
    <property type="molecule type" value="Genomic_DNA"/>
</dbReference>
<accession>A0AAE7DFF2</accession>
<keyword evidence="4" id="KW-1133">Transmembrane helix</keyword>
<sequence length="260" mass="28217">MTDLIKQDYRDGVLTLTIDRPDKLNALTNAMYTRLADLLFAADENDEIGVVIVTGGPNCFTSGNDLVDFLQEPPTHLDSPAFRLMRAVTHLRKPLIAAVCGAAIGIGTTLLLHCDQVLVTRNAKLRTPFVNLGLCPEFGASLLLPRRLGQARAARLLLLGDSLDGSEAVAWGLANEAFDDGEQCLAAAAKIAQRFLAMPQQALRQSRQLMTQAGMAELQATLREENLLFIQRLNTVEAKTALNALLNRSTDKNPAKGTQP</sequence>
<dbReference type="Pfam" id="PF00378">
    <property type="entry name" value="ECH_1"/>
    <property type="match status" value="1"/>
</dbReference>
<dbReference type="InterPro" id="IPR029045">
    <property type="entry name" value="ClpP/crotonase-like_dom_sf"/>
</dbReference>
<evidence type="ECO:0000256" key="3">
    <source>
        <dbReference type="ARBA" id="ARBA00023235"/>
    </source>
</evidence>
<dbReference type="InterPro" id="IPR051053">
    <property type="entry name" value="ECH/Chromodomain_protein"/>
</dbReference>